<dbReference type="EC" id="2.3.1.39" evidence="4"/>
<dbReference type="InterPro" id="IPR050858">
    <property type="entry name" value="Mal-CoA-ACP_Trans/PKS_FabD"/>
</dbReference>
<dbReference type="FunFam" id="3.30.70.250:FF:000001">
    <property type="entry name" value="Malonyl CoA-acyl carrier protein transacylase"/>
    <property type="match status" value="1"/>
</dbReference>
<keyword evidence="2 4" id="KW-0012">Acyltransferase</keyword>
<name>A0A0Q3VH02_9BACI</name>
<feature type="active site" evidence="5">
    <location>
        <position position="201"/>
    </location>
</feature>
<dbReference type="STRING" id="1637975.AN957_10995"/>
<evidence type="ECO:0000256" key="2">
    <source>
        <dbReference type="ARBA" id="ARBA00023315"/>
    </source>
</evidence>
<dbReference type="NCBIfam" id="TIGR00128">
    <property type="entry name" value="fabD"/>
    <property type="match status" value="1"/>
</dbReference>
<evidence type="ECO:0000256" key="3">
    <source>
        <dbReference type="ARBA" id="ARBA00048462"/>
    </source>
</evidence>
<dbReference type="RefSeq" id="WP_056684080.1">
    <property type="nucleotide sequence ID" value="NZ_CP085712.1"/>
</dbReference>
<evidence type="ECO:0000313" key="8">
    <source>
        <dbReference type="Proteomes" id="UP000050996"/>
    </source>
</evidence>
<dbReference type="GO" id="GO:0004314">
    <property type="term" value="F:[acyl-carrier-protein] S-malonyltransferase activity"/>
    <property type="evidence" value="ECO:0007669"/>
    <property type="project" value="UniProtKB-EC"/>
</dbReference>
<dbReference type="InterPro" id="IPR014043">
    <property type="entry name" value="Acyl_transferase_dom"/>
</dbReference>
<dbReference type="Proteomes" id="UP000050996">
    <property type="component" value="Unassembled WGS sequence"/>
</dbReference>
<feature type="domain" description="Malonyl-CoA:ACP transacylase (MAT)" evidence="6">
    <location>
        <begin position="7"/>
        <end position="314"/>
    </location>
</feature>
<evidence type="ECO:0000256" key="1">
    <source>
        <dbReference type="ARBA" id="ARBA00022679"/>
    </source>
</evidence>
<evidence type="ECO:0000256" key="4">
    <source>
        <dbReference type="PIRNR" id="PIRNR000446"/>
    </source>
</evidence>
<dbReference type="Pfam" id="PF00698">
    <property type="entry name" value="Acyl_transf_1"/>
    <property type="match status" value="1"/>
</dbReference>
<dbReference type="GO" id="GO:0005829">
    <property type="term" value="C:cytosol"/>
    <property type="evidence" value="ECO:0007669"/>
    <property type="project" value="TreeGrafter"/>
</dbReference>
<dbReference type="InterPro" id="IPR004410">
    <property type="entry name" value="Malonyl_CoA-ACP_transAc_FabD"/>
</dbReference>
<dbReference type="Gene3D" id="3.40.366.10">
    <property type="entry name" value="Malonyl-Coenzyme A Acyl Carrier Protein, domain 2"/>
    <property type="match status" value="1"/>
</dbReference>
<accession>A0A0Q3VH02</accession>
<sequence length="315" mass="33805">MGKIAFLFPGQGSQIVGMGKSLAEMDETVKSIFDKADDRLKFPLSALIFEGPQEELTLTTNAQPALLTTSIAILEYFKQSGIQPDYVAGHSLGEYTALVAAGAFSFEDGVYAVRKRGEFMEEAVPNGEGSMAAVLGLDRDNLAGVTSEITNEGHPVQLANLNCPGQIVISGSKKGVEFASVKAKEAGAKRVMPLVVSGPFHSELMKPAAEKFKGILNEISVNDANIPVIANVSATEMSSSAEIKSRLIEQLYSPVLWEDSIQKMISLGVDTFIEIGPGKVLSGLVKKIDKKVRIYAVSDKETCIEVTESLKEESQ</sequence>
<dbReference type="EMBL" id="LJIX01000006">
    <property type="protein sequence ID" value="KQL19058.1"/>
    <property type="molecule type" value="Genomic_DNA"/>
</dbReference>
<proteinExistence type="inferred from homology"/>
<dbReference type="SUPFAM" id="SSF55048">
    <property type="entry name" value="Probable ACP-binding domain of malonyl-CoA ACP transacylase"/>
    <property type="match status" value="1"/>
</dbReference>
<dbReference type="PATRIC" id="fig|1637975.4.peg.1990"/>
<dbReference type="AlphaFoldDB" id="A0A0Q3VH02"/>
<dbReference type="InterPro" id="IPR016036">
    <property type="entry name" value="Malonyl_transacylase_ACP-bd"/>
</dbReference>
<evidence type="ECO:0000313" key="7">
    <source>
        <dbReference type="EMBL" id="KQL19058.1"/>
    </source>
</evidence>
<keyword evidence="8" id="KW-1185">Reference proteome</keyword>
<organism evidence="7 8">
    <name type="scientific">Cytobacillus solani</name>
    <dbReference type="NCBI Taxonomy" id="1637975"/>
    <lineage>
        <taxon>Bacteria</taxon>
        <taxon>Bacillati</taxon>
        <taxon>Bacillota</taxon>
        <taxon>Bacilli</taxon>
        <taxon>Bacillales</taxon>
        <taxon>Bacillaceae</taxon>
        <taxon>Cytobacillus</taxon>
    </lineage>
</organism>
<protein>
    <recommendedName>
        <fullName evidence="4">Malonyl CoA-acyl carrier protein transacylase</fullName>
        <ecNumber evidence="4">2.3.1.39</ecNumber>
    </recommendedName>
</protein>
<dbReference type="SUPFAM" id="SSF52151">
    <property type="entry name" value="FabD/lysophospholipase-like"/>
    <property type="match status" value="1"/>
</dbReference>
<dbReference type="PIRSF" id="PIRSF000446">
    <property type="entry name" value="Mct"/>
    <property type="match status" value="1"/>
</dbReference>
<dbReference type="SMART" id="SM00827">
    <property type="entry name" value="PKS_AT"/>
    <property type="match status" value="1"/>
</dbReference>
<dbReference type="GO" id="GO:0006633">
    <property type="term" value="P:fatty acid biosynthetic process"/>
    <property type="evidence" value="ECO:0007669"/>
    <property type="project" value="TreeGrafter"/>
</dbReference>
<dbReference type="InterPro" id="IPR016035">
    <property type="entry name" value="Acyl_Trfase/lysoPLipase"/>
</dbReference>
<comment type="catalytic activity">
    <reaction evidence="3 4">
        <text>holo-[ACP] + malonyl-CoA = malonyl-[ACP] + CoA</text>
        <dbReference type="Rhea" id="RHEA:41792"/>
        <dbReference type="Rhea" id="RHEA-COMP:9623"/>
        <dbReference type="Rhea" id="RHEA-COMP:9685"/>
        <dbReference type="ChEBI" id="CHEBI:57287"/>
        <dbReference type="ChEBI" id="CHEBI:57384"/>
        <dbReference type="ChEBI" id="CHEBI:64479"/>
        <dbReference type="ChEBI" id="CHEBI:78449"/>
        <dbReference type="EC" id="2.3.1.39"/>
    </reaction>
</comment>
<evidence type="ECO:0000259" key="6">
    <source>
        <dbReference type="SMART" id="SM00827"/>
    </source>
</evidence>
<dbReference type="InterPro" id="IPR001227">
    <property type="entry name" value="Ac_transferase_dom_sf"/>
</dbReference>
<comment type="similarity">
    <text evidence="4">Belongs to the fabD family.</text>
</comment>
<evidence type="ECO:0000256" key="5">
    <source>
        <dbReference type="PIRSR" id="PIRSR000446-1"/>
    </source>
</evidence>
<reference evidence="7 8" key="1">
    <citation type="submission" date="2015-09" db="EMBL/GenBank/DDBJ databases">
        <title>Genome sequencing project for genomic taxonomy and phylogenomics of Bacillus-like bacteria.</title>
        <authorList>
            <person name="Liu B."/>
            <person name="Wang J."/>
            <person name="Zhu Y."/>
            <person name="Liu G."/>
            <person name="Chen Q."/>
            <person name="Chen Z."/>
            <person name="Lan J."/>
            <person name="Che J."/>
            <person name="Ge C."/>
            <person name="Shi H."/>
            <person name="Pan Z."/>
            <person name="Liu X."/>
        </authorList>
    </citation>
    <scope>NUCLEOTIDE SEQUENCE [LARGE SCALE GENOMIC DNA]</scope>
    <source>
        <strain evidence="7 8">FJAT-18043</strain>
    </source>
</reference>
<dbReference type="PANTHER" id="PTHR42681">
    <property type="entry name" value="MALONYL-COA-ACYL CARRIER PROTEIN TRANSACYLASE, MITOCHONDRIAL"/>
    <property type="match status" value="1"/>
</dbReference>
<dbReference type="PANTHER" id="PTHR42681:SF1">
    <property type="entry name" value="MALONYL-COA-ACYL CARRIER PROTEIN TRANSACYLASE, MITOCHONDRIAL"/>
    <property type="match status" value="1"/>
</dbReference>
<gene>
    <name evidence="7" type="ORF">AN957_10995</name>
</gene>
<dbReference type="InterPro" id="IPR024925">
    <property type="entry name" value="Malonyl_CoA-ACP_transAc"/>
</dbReference>
<dbReference type="Gene3D" id="3.30.70.250">
    <property type="entry name" value="Malonyl-CoA ACP transacylase, ACP-binding"/>
    <property type="match status" value="1"/>
</dbReference>
<keyword evidence="1 4" id="KW-0808">Transferase</keyword>
<comment type="caution">
    <text evidence="7">The sequence shown here is derived from an EMBL/GenBank/DDBJ whole genome shotgun (WGS) entry which is preliminary data.</text>
</comment>
<feature type="active site" evidence="5">
    <location>
        <position position="91"/>
    </location>
</feature>